<proteinExistence type="predicted"/>
<organism evidence="1 2">
    <name type="scientific">Cetraspora pellucida</name>
    <dbReference type="NCBI Taxonomy" id="1433469"/>
    <lineage>
        <taxon>Eukaryota</taxon>
        <taxon>Fungi</taxon>
        <taxon>Fungi incertae sedis</taxon>
        <taxon>Mucoromycota</taxon>
        <taxon>Glomeromycotina</taxon>
        <taxon>Glomeromycetes</taxon>
        <taxon>Diversisporales</taxon>
        <taxon>Gigasporaceae</taxon>
        <taxon>Cetraspora</taxon>
    </lineage>
</organism>
<keyword evidence="2" id="KW-1185">Reference proteome</keyword>
<dbReference type="Proteomes" id="UP000789759">
    <property type="component" value="Unassembled WGS sequence"/>
</dbReference>
<name>A0A9N9PFE2_9GLOM</name>
<gene>
    <name evidence="1" type="ORF">CPELLU_LOCUS19672</name>
</gene>
<evidence type="ECO:0000313" key="2">
    <source>
        <dbReference type="Proteomes" id="UP000789759"/>
    </source>
</evidence>
<dbReference type="AlphaFoldDB" id="A0A9N9PFE2"/>
<reference evidence="1" key="1">
    <citation type="submission" date="2021-06" db="EMBL/GenBank/DDBJ databases">
        <authorList>
            <person name="Kallberg Y."/>
            <person name="Tangrot J."/>
            <person name="Rosling A."/>
        </authorList>
    </citation>
    <scope>NUCLEOTIDE SEQUENCE</scope>
    <source>
        <strain evidence="1">FL966</strain>
    </source>
</reference>
<dbReference type="OrthoDB" id="2320778at2759"/>
<evidence type="ECO:0000313" key="1">
    <source>
        <dbReference type="EMBL" id="CAG8820844.1"/>
    </source>
</evidence>
<feature type="non-terminal residue" evidence="1">
    <location>
        <position position="1"/>
    </location>
</feature>
<feature type="non-terminal residue" evidence="1">
    <location>
        <position position="320"/>
    </location>
</feature>
<sequence>LIGVWEIDIDAVNGVNRKLQFLEVCSRHFNYDQNNVYSKGLKDQRSTEKSQIHCRICFFCNKNKIFFSRRTSCIEHTWIVYNQTLQIPCCRMALCPAIDQSLYTENTSNSQEVRYICCQCYEKNDEYLHIRMENFDLDSSFAPSQLPSLFVVTTIFKIKRLIQKSKKYEEFEKLLALEVLRSRTSLAPCKSTLEYPNSLQQYYEIIPKCLTSFFDGLVLTLQLKKYEIVKQKQKECKSAIAEFNKSETEKLTQIFNQLIMEYPLGFAMDEINTVLKEAVRKGCNVSLPTVVILEAGPVPNSNLAVHKTCEMYIKGLKLNQ</sequence>
<accession>A0A9N9PFE2</accession>
<protein>
    <submittedName>
        <fullName evidence="1">5849_t:CDS:1</fullName>
    </submittedName>
</protein>
<dbReference type="EMBL" id="CAJVQA010049728">
    <property type="protein sequence ID" value="CAG8820844.1"/>
    <property type="molecule type" value="Genomic_DNA"/>
</dbReference>
<comment type="caution">
    <text evidence="1">The sequence shown here is derived from an EMBL/GenBank/DDBJ whole genome shotgun (WGS) entry which is preliminary data.</text>
</comment>